<dbReference type="EMBL" id="ATMT01000104">
    <property type="protein sequence ID" value="EPY03891.1"/>
    <property type="molecule type" value="Genomic_DNA"/>
</dbReference>
<dbReference type="Gene3D" id="1.10.1200.10">
    <property type="entry name" value="ACP-like"/>
    <property type="match status" value="1"/>
</dbReference>
<evidence type="ECO:0000313" key="3">
    <source>
        <dbReference type="Proteomes" id="UP000015344"/>
    </source>
</evidence>
<gene>
    <name evidence="2" type="ORF">PAALTS15_29166</name>
</gene>
<dbReference type="InterPro" id="IPR009081">
    <property type="entry name" value="PP-bd_ACP"/>
</dbReference>
<sequence>MEEIKNKTRAFLSNFIKKRELQDHDDIFAIGDVDSLFAMQLVMFMEQEFGIEIDNTDLDLNNFRSIQAISALVASKHAAIGQ</sequence>
<evidence type="ECO:0000259" key="1">
    <source>
        <dbReference type="PROSITE" id="PS50075"/>
    </source>
</evidence>
<dbReference type="Proteomes" id="UP000015344">
    <property type="component" value="Unassembled WGS sequence"/>
</dbReference>
<dbReference type="InterPro" id="IPR036736">
    <property type="entry name" value="ACP-like_sf"/>
</dbReference>
<comment type="caution">
    <text evidence="2">The sequence shown here is derived from an EMBL/GenBank/DDBJ whole genome shotgun (WGS) entry which is preliminary data.</text>
</comment>
<accession>S9TNJ2</accession>
<protein>
    <recommendedName>
        <fullName evidence="1">Carrier domain-containing protein</fullName>
    </recommendedName>
</protein>
<dbReference type="RefSeq" id="WP_021262928.1">
    <property type="nucleotide sequence ID" value="NZ_ATMT01000104.1"/>
</dbReference>
<reference evidence="2 3" key="1">
    <citation type="submission" date="2013-05" db="EMBL/GenBank/DDBJ databases">
        <authorList>
            <person name="Strain E.A."/>
            <person name="Brown E."/>
            <person name="Allard M.W."/>
            <person name="Luo Y.L."/>
        </authorList>
    </citation>
    <scope>NUCLEOTIDE SEQUENCE [LARGE SCALE GENOMIC DNA]</scope>
    <source>
        <strain evidence="2 3">TS-15</strain>
    </source>
</reference>
<evidence type="ECO:0000313" key="2">
    <source>
        <dbReference type="EMBL" id="EPY03891.1"/>
    </source>
</evidence>
<dbReference type="PROSITE" id="PS50075">
    <property type="entry name" value="CARRIER"/>
    <property type="match status" value="1"/>
</dbReference>
<feature type="domain" description="Carrier" evidence="1">
    <location>
        <begin position="1"/>
        <end position="77"/>
    </location>
</feature>
<dbReference type="eggNOG" id="COG0236">
    <property type="taxonomic scope" value="Bacteria"/>
</dbReference>
<name>S9TNJ2_PAEAL</name>
<organism evidence="2 3">
    <name type="scientific">Paenibacillus alvei TS-15</name>
    <dbReference type="NCBI Taxonomy" id="1117108"/>
    <lineage>
        <taxon>Bacteria</taxon>
        <taxon>Bacillati</taxon>
        <taxon>Bacillota</taxon>
        <taxon>Bacilli</taxon>
        <taxon>Bacillales</taxon>
        <taxon>Paenibacillaceae</taxon>
        <taxon>Paenibacillus</taxon>
    </lineage>
</organism>
<dbReference type="AlphaFoldDB" id="S9TNJ2"/>
<dbReference type="Pfam" id="PF00550">
    <property type="entry name" value="PP-binding"/>
    <property type="match status" value="1"/>
</dbReference>
<proteinExistence type="predicted"/>
<dbReference type="PATRIC" id="fig|1117108.3.peg.6025"/>
<dbReference type="SUPFAM" id="SSF47336">
    <property type="entry name" value="ACP-like"/>
    <property type="match status" value="1"/>
</dbReference>